<feature type="chain" id="PRO_5047421875" evidence="1">
    <location>
        <begin position="34"/>
        <end position="169"/>
    </location>
</feature>
<keyword evidence="1" id="KW-0732">Signal</keyword>
<evidence type="ECO:0000313" key="3">
    <source>
        <dbReference type="Proteomes" id="UP001596065"/>
    </source>
</evidence>
<protein>
    <submittedName>
        <fullName evidence="2">Uncharacterized protein</fullName>
    </submittedName>
</protein>
<gene>
    <name evidence="2" type="ORF">ACFP3J_34070</name>
</gene>
<dbReference type="EMBL" id="JBHSOE010000099">
    <property type="protein sequence ID" value="MFC5660480.1"/>
    <property type="molecule type" value="Genomic_DNA"/>
</dbReference>
<keyword evidence="3" id="KW-1185">Reference proteome</keyword>
<comment type="caution">
    <text evidence="2">The sequence shown here is derived from an EMBL/GenBank/DDBJ whole genome shotgun (WGS) entry which is preliminary data.</text>
</comment>
<dbReference type="RefSeq" id="WP_344348656.1">
    <property type="nucleotide sequence ID" value="NZ_BAAASM010000019.1"/>
</dbReference>
<organism evidence="2 3">
    <name type="scientific">Streptomyces nogalater</name>
    <dbReference type="NCBI Taxonomy" id="38314"/>
    <lineage>
        <taxon>Bacteria</taxon>
        <taxon>Bacillati</taxon>
        <taxon>Actinomycetota</taxon>
        <taxon>Actinomycetes</taxon>
        <taxon>Kitasatosporales</taxon>
        <taxon>Streptomycetaceae</taxon>
        <taxon>Streptomyces</taxon>
    </lineage>
</organism>
<proteinExistence type="predicted"/>
<name>A0ABW0WQD7_STRNO</name>
<sequence>MNARRVRLAVLAPVAVSSLALGTVTFSASSAAAASPTCSVRNTENPRNLLVSGRDFRPNKSVAVESASGAEGSARADATGRFSLTVTGASGTVTAQQIGGPVVGCGTAEEGEQRNARQQYREGFRQGFATVRENCDTRERQRGFARVDENFEKGFKDGANLASRRFCED</sequence>
<dbReference type="Proteomes" id="UP001596065">
    <property type="component" value="Unassembled WGS sequence"/>
</dbReference>
<evidence type="ECO:0000256" key="1">
    <source>
        <dbReference type="SAM" id="SignalP"/>
    </source>
</evidence>
<evidence type="ECO:0000313" key="2">
    <source>
        <dbReference type="EMBL" id="MFC5660480.1"/>
    </source>
</evidence>
<feature type="signal peptide" evidence="1">
    <location>
        <begin position="1"/>
        <end position="33"/>
    </location>
</feature>
<reference evidence="3" key="1">
    <citation type="journal article" date="2019" name="Int. J. Syst. Evol. Microbiol.">
        <title>The Global Catalogue of Microorganisms (GCM) 10K type strain sequencing project: providing services to taxonomists for standard genome sequencing and annotation.</title>
        <authorList>
            <consortium name="The Broad Institute Genomics Platform"/>
            <consortium name="The Broad Institute Genome Sequencing Center for Infectious Disease"/>
            <person name="Wu L."/>
            <person name="Ma J."/>
        </authorList>
    </citation>
    <scope>NUCLEOTIDE SEQUENCE [LARGE SCALE GENOMIC DNA]</scope>
    <source>
        <strain evidence="3">KCTC 5701</strain>
    </source>
</reference>
<accession>A0ABW0WQD7</accession>